<dbReference type="PANTHER" id="PTHR23001:SF7">
    <property type="entry name" value="EUKARYOTIC TRANSLATION INITIATION FACTOR 5"/>
    <property type="match status" value="1"/>
</dbReference>
<gene>
    <name evidence="7" type="ORF">POM88_003246</name>
</gene>
<dbReference type="InterPro" id="IPR016189">
    <property type="entry name" value="Transl_init_fac_IF2/IF5_N"/>
</dbReference>
<reference evidence="7" key="1">
    <citation type="submission" date="2023-02" db="EMBL/GenBank/DDBJ databases">
        <title>Genome of toxic invasive species Heracleum sosnowskyi carries increased number of genes despite the absence of recent whole-genome duplications.</title>
        <authorList>
            <person name="Schelkunov M."/>
            <person name="Shtratnikova V."/>
            <person name="Makarenko M."/>
            <person name="Klepikova A."/>
            <person name="Omelchenko D."/>
            <person name="Novikova G."/>
            <person name="Obukhova E."/>
            <person name="Bogdanov V."/>
            <person name="Penin A."/>
            <person name="Logacheva M."/>
        </authorList>
    </citation>
    <scope>NUCLEOTIDE SEQUENCE</scope>
    <source>
        <strain evidence="7">Hsosn_3</strain>
        <tissue evidence="7">Leaf</tissue>
    </source>
</reference>
<sequence>MVLYKMPITIKKIEGRGNGIKTTVVKMVDITKSLGRYVAYTTKYFGCELGAQSKFNEKFGASHVNGTHDTAKLAGLLENFIKKYVQCYGCGNPETKIIITKNQMVTLEMCSMWTFVGCRHEGQTHYLHHKKSS</sequence>
<comment type="similarity">
    <text evidence="1">Belongs to the eIF-2-beta/eIF-5 family.</text>
</comment>
<dbReference type="InterPro" id="IPR002735">
    <property type="entry name" value="Transl_init_fac_IF2/IF5_dom"/>
</dbReference>
<dbReference type="GO" id="GO:0071074">
    <property type="term" value="F:eukaryotic initiation factor eIF2 binding"/>
    <property type="evidence" value="ECO:0007669"/>
    <property type="project" value="TreeGrafter"/>
</dbReference>
<proteinExistence type="inferred from homology"/>
<dbReference type="GO" id="GO:0005829">
    <property type="term" value="C:cytosol"/>
    <property type="evidence" value="ECO:0007669"/>
    <property type="project" value="TreeGrafter"/>
</dbReference>
<feature type="domain" description="Translation initiation factor IF2/IF5" evidence="6">
    <location>
        <begin position="1"/>
        <end position="113"/>
    </location>
</feature>
<evidence type="ECO:0000259" key="6">
    <source>
        <dbReference type="SMART" id="SM00653"/>
    </source>
</evidence>
<keyword evidence="5" id="KW-0342">GTP-binding</keyword>
<keyword evidence="3" id="KW-0547">Nucleotide-binding</keyword>
<evidence type="ECO:0000256" key="2">
    <source>
        <dbReference type="ARBA" id="ARBA00022540"/>
    </source>
</evidence>
<dbReference type="GO" id="GO:0005525">
    <property type="term" value="F:GTP binding"/>
    <property type="evidence" value="ECO:0007669"/>
    <property type="project" value="UniProtKB-KW"/>
</dbReference>
<keyword evidence="8" id="KW-1185">Reference proteome</keyword>
<dbReference type="SMART" id="SM00653">
    <property type="entry name" value="eIF2B_5"/>
    <property type="match status" value="1"/>
</dbReference>
<evidence type="ECO:0000256" key="4">
    <source>
        <dbReference type="ARBA" id="ARBA00022917"/>
    </source>
</evidence>
<dbReference type="EMBL" id="JAUIZM010000001">
    <property type="protein sequence ID" value="KAK1403641.1"/>
    <property type="molecule type" value="Genomic_DNA"/>
</dbReference>
<dbReference type="GO" id="GO:0001732">
    <property type="term" value="P:formation of cytoplasmic translation initiation complex"/>
    <property type="evidence" value="ECO:0007669"/>
    <property type="project" value="TreeGrafter"/>
</dbReference>
<evidence type="ECO:0000313" key="8">
    <source>
        <dbReference type="Proteomes" id="UP001237642"/>
    </source>
</evidence>
<dbReference type="SUPFAM" id="SSF100966">
    <property type="entry name" value="Translation initiation factor 2 beta, aIF2beta, N-terminal domain"/>
    <property type="match status" value="1"/>
</dbReference>
<name>A0AAD8JH73_9APIA</name>
<evidence type="ECO:0000313" key="7">
    <source>
        <dbReference type="EMBL" id="KAK1403641.1"/>
    </source>
</evidence>
<dbReference type="GO" id="GO:0003743">
    <property type="term" value="F:translation initiation factor activity"/>
    <property type="evidence" value="ECO:0007669"/>
    <property type="project" value="UniProtKB-KW"/>
</dbReference>
<dbReference type="Gene3D" id="3.30.30.170">
    <property type="match status" value="1"/>
</dbReference>
<dbReference type="GO" id="GO:0005092">
    <property type="term" value="F:GDP-dissociation inhibitor activity"/>
    <property type="evidence" value="ECO:0007669"/>
    <property type="project" value="TreeGrafter"/>
</dbReference>
<accession>A0AAD8JH73</accession>
<dbReference type="InterPro" id="IPR045196">
    <property type="entry name" value="IF2/IF5"/>
</dbReference>
<organism evidence="7 8">
    <name type="scientific">Heracleum sosnowskyi</name>
    <dbReference type="NCBI Taxonomy" id="360622"/>
    <lineage>
        <taxon>Eukaryota</taxon>
        <taxon>Viridiplantae</taxon>
        <taxon>Streptophyta</taxon>
        <taxon>Embryophyta</taxon>
        <taxon>Tracheophyta</taxon>
        <taxon>Spermatophyta</taxon>
        <taxon>Magnoliopsida</taxon>
        <taxon>eudicotyledons</taxon>
        <taxon>Gunneridae</taxon>
        <taxon>Pentapetalae</taxon>
        <taxon>asterids</taxon>
        <taxon>campanulids</taxon>
        <taxon>Apiales</taxon>
        <taxon>Apiaceae</taxon>
        <taxon>Apioideae</taxon>
        <taxon>apioid superclade</taxon>
        <taxon>Tordylieae</taxon>
        <taxon>Tordyliinae</taxon>
        <taxon>Heracleum</taxon>
    </lineage>
</organism>
<comment type="caution">
    <text evidence="7">The sequence shown here is derived from an EMBL/GenBank/DDBJ whole genome shotgun (WGS) entry which is preliminary data.</text>
</comment>
<dbReference type="Proteomes" id="UP001237642">
    <property type="component" value="Unassembled WGS sequence"/>
</dbReference>
<keyword evidence="4" id="KW-0648">Protein biosynthesis</keyword>
<keyword evidence="2 7" id="KW-0396">Initiation factor</keyword>
<dbReference type="Pfam" id="PF01873">
    <property type="entry name" value="eIF-5_eIF-2B"/>
    <property type="match status" value="1"/>
</dbReference>
<evidence type="ECO:0000256" key="5">
    <source>
        <dbReference type="ARBA" id="ARBA00023134"/>
    </source>
</evidence>
<protein>
    <submittedName>
        <fullName evidence="7">Eukaryotic translation initiation factor 5-1</fullName>
    </submittedName>
</protein>
<dbReference type="FunFam" id="3.30.30.170:FF:000002">
    <property type="entry name" value="Eukaryotic translation initiation factor 5"/>
    <property type="match status" value="1"/>
</dbReference>
<reference evidence="7" key="2">
    <citation type="submission" date="2023-05" db="EMBL/GenBank/DDBJ databases">
        <authorList>
            <person name="Schelkunov M.I."/>
        </authorList>
    </citation>
    <scope>NUCLEOTIDE SEQUENCE</scope>
    <source>
        <strain evidence="7">Hsosn_3</strain>
        <tissue evidence="7">Leaf</tissue>
    </source>
</reference>
<dbReference type="AlphaFoldDB" id="A0AAD8JH73"/>
<dbReference type="PANTHER" id="PTHR23001">
    <property type="entry name" value="EUKARYOTIC TRANSLATION INITIATION FACTOR"/>
    <property type="match status" value="1"/>
</dbReference>
<evidence type="ECO:0000256" key="1">
    <source>
        <dbReference type="ARBA" id="ARBA00010397"/>
    </source>
</evidence>
<evidence type="ECO:0000256" key="3">
    <source>
        <dbReference type="ARBA" id="ARBA00022741"/>
    </source>
</evidence>